<sequence length="215" mass="23042">MAANPGRAARPGRPSSVDRAEMIAVAARIADDDGLEAVTFRAVAAEMGTSAMAVHRASGGIDALRHQVVARTVADAVREFVLPDGGWRAKATAFAHALRELLMRHPLVLEAHRMASLDAPGADAMAHRMVASLREGGLSDEHAAYGYAAVHDFVTGHVAIRLGRGELELLVIAPERREASVFAEFHDYDRRFDFGLRVLLDGLAAAMKEDADAGR</sequence>
<dbReference type="InterPro" id="IPR036271">
    <property type="entry name" value="Tet_transcr_reg_TetR-rel_C_sf"/>
</dbReference>
<reference evidence="5" key="1">
    <citation type="journal article" date="2019" name="Int. J. Syst. Evol. Microbiol.">
        <title>The Global Catalogue of Microorganisms (GCM) 10K type strain sequencing project: providing services to taxonomists for standard genome sequencing and annotation.</title>
        <authorList>
            <consortium name="The Broad Institute Genomics Platform"/>
            <consortium name="The Broad Institute Genome Sequencing Center for Infectious Disease"/>
            <person name="Wu L."/>
            <person name="Ma J."/>
        </authorList>
    </citation>
    <scope>NUCLEOTIDE SEQUENCE [LARGE SCALE GENOMIC DNA]</scope>
    <source>
        <strain evidence="5">CGMCC 4.7641</strain>
    </source>
</reference>
<keyword evidence="1" id="KW-0805">Transcription regulation</keyword>
<evidence type="ECO:0000313" key="5">
    <source>
        <dbReference type="Proteomes" id="UP001597483"/>
    </source>
</evidence>
<dbReference type="Pfam" id="PF02909">
    <property type="entry name" value="TetR_C_1"/>
    <property type="match status" value="1"/>
</dbReference>
<dbReference type="InterPro" id="IPR009057">
    <property type="entry name" value="Homeodomain-like_sf"/>
</dbReference>
<keyword evidence="2" id="KW-0804">Transcription</keyword>
<dbReference type="Gene3D" id="1.10.357.10">
    <property type="entry name" value="Tetracycline Repressor, domain 2"/>
    <property type="match status" value="1"/>
</dbReference>
<keyword evidence="5" id="KW-1185">Reference proteome</keyword>
<evidence type="ECO:0000259" key="3">
    <source>
        <dbReference type="Pfam" id="PF02909"/>
    </source>
</evidence>
<protein>
    <submittedName>
        <fullName evidence="4">TetR/AcrR family transcriptional regulator</fullName>
    </submittedName>
</protein>
<feature type="domain" description="Tetracycline repressor TetR C-terminal" evidence="3">
    <location>
        <begin position="83"/>
        <end position="205"/>
    </location>
</feature>
<evidence type="ECO:0000313" key="4">
    <source>
        <dbReference type="EMBL" id="MFD2468651.1"/>
    </source>
</evidence>
<comment type="caution">
    <text evidence="4">The sequence shown here is derived from an EMBL/GenBank/DDBJ whole genome shotgun (WGS) entry which is preliminary data.</text>
</comment>
<name>A0ABW5H6E2_9PSEU</name>
<dbReference type="SUPFAM" id="SSF46689">
    <property type="entry name" value="Homeodomain-like"/>
    <property type="match status" value="1"/>
</dbReference>
<accession>A0ABW5H6E2</accession>
<dbReference type="InterPro" id="IPR004111">
    <property type="entry name" value="Repressor_TetR_C"/>
</dbReference>
<gene>
    <name evidence="4" type="ORF">ACFSVL_14765</name>
</gene>
<dbReference type="Gene3D" id="1.10.10.60">
    <property type="entry name" value="Homeodomain-like"/>
    <property type="match status" value="1"/>
</dbReference>
<organism evidence="4 5">
    <name type="scientific">Amycolatopsis silviterrae</name>
    <dbReference type="NCBI Taxonomy" id="1656914"/>
    <lineage>
        <taxon>Bacteria</taxon>
        <taxon>Bacillati</taxon>
        <taxon>Actinomycetota</taxon>
        <taxon>Actinomycetes</taxon>
        <taxon>Pseudonocardiales</taxon>
        <taxon>Pseudonocardiaceae</taxon>
        <taxon>Amycolatopsis</taxon>
    </lineage>
</organism>
<dbReference type="SUPFAM" id="SSF48498">
    <property type="entry name" value="Tetracyclin repressor-like, C-terminal domain"/>
    <property type="match status" value="1"/>
</dbReference>
<evidence type="ECO:0000256" key="2">
    <source>
        <dbReference type="ARBA" id="ARBA00023163"/>
    </source>
</evidence>
<dbReference type="EMBL" id="JBHUKS010000010">
    <property type="protein sequence ID" value="MFD2468651.1"/>
    <property type="molecule type" value="Genomic_DNA"/>
</dbReference>
<evidence type="ECO:0000256" key="1">
    <source>
        <dbReference type="ARBA" id="ARBA00023015"/>
    </source>
</evidence>
<dbReference type="Proteomes" id="UP001597483">
    <property type="component" value="Unassembled WGS sequence"/>
</dbReference>
<proteinExistence type="predicted"/>
<dbReference type="RefSeq" id="WP_378304406.1">
    <property type="nucleotide sequence ID" value="NZ_JBHUKS010000010.1"/>
</dbReference>